<protein>
    <submittedName>
        <fullName evidence="1">Uncharacterized protein</fullName>
    </submittedName>
</protein>
<reference evidence="1" key="1">
    <citation type="submission" date="2019-12" db="EMBL/GenBank/DDBJ databases">
        <title>An insight into the sialome of adult female Ixodes ricinus ticks feeding for 6 days.</title>
        <authorList>
            <person name="Perner J."/>
            <person name="Ribeiro J.M.C."/>
        </authorList>
    </citation>
    <scope>NUCLEOTIDE SEQUENCE</scope>
    <source>
        <strain evidence="1">Semi-engorged</strain>
        <tissue evidence="1">Salivary glands</tissue>
    </source>
</reference>
<proteinExistence type="predicted"/>
<evidence type="ECO:0000313" key="1">
    <source>
        <dbReference type="EMBL" id="MXU92075.1"/>
    </source>
</evidence>
<name>A0A6B0UQN2_IXORI</name>
<organism evidence="1">
    <name type="scientific">Ixodes ricinus</name>
    <name type="common">Common tick</name>
    <name type="synonym">Acarus ricinus</name>
    <dbReference type="NCBI Taxonomy" id="34613"/>
    <lineage>
        <taxon>Eukaryota</taxon>
        <taxon>Metazoa</taxon>
        <taxon>Ecdysozoa</taxon>
        <taxon>Arthropoda</taxon>
        <taxon>Chelicerata</taxon>
        <taxon>Arachnida</taxon>
        <taxon>Acari</taxon>
        <taxon>Parasitiformes</taxon>
        <taxon>Ixodida</taxon>
        <taxon>Ixodoidea</taxon>
        <taxon>Ixodidae</taxon>
        <taxon>Ixodinae</taxon>
        <taxon>Ixodes</taxon>
    </lineage>
</organism>
<accession>A0A6B0UQN2</accession>
<sequence length="128" mass="14696">MRSKRSLRAACVYTAPSISTSSAQLDTCFTRPGTRTRMVPQTTSYHPTARRYSLGSIVMPRRRDPGNTLAYWMKFRRISRCMSLLMFGVTFMDPTNMKNSPKNTDSVVRTIDFMAMIPLLEGKYYVFT</sequence>
<dbReference type="AlphaFoldDB" id="A0A6B0UQN2"/>
<dbReference type="EMBL" id="GIFC01009992">
    <property type="protein sequence ID" value="MXU92075.1"/>
    <property type="molecule type" value="Transcribed_RNA"/>
</dbReference>